<dbReference type="PANTHER" id="PTHR41533">
    <property type="entry name" value="L,D-TRANSPEPTIDASE HI_1667-RELATED"/>
    <property type="match status" value="1"/>
</dbReference>
<organism evidence="2 3">
    <name type="scientific">Faecalibacterium gallinarum</name>
    <dbReference type="NCBI Taxonomy" id="2903556"/>
    <lineage>
        <taxon>Bacteria</taxon>
        <taxon>Bacillati</taxon>
        <taxon>Bacillota</taxon>
        <taxon>Clostridia</taxon>
        <taxon>Eubacteriales</taxon>
        <taxon>Oscillospiraceae</taxon>
        <taxon>Faecalibacterium</taxon>
    </lineage>
</organism>
<evidence type="ECO:0000259" key="1">
    <source>
        <dbReference type="Pfam" id="PF01471"/>
    </source>
</evidence>
<dbReference type="InterPro" id="IPR052905">
    <property type="entry name" value="LD-transpeptidase_YkuD-like"/>
</dbReference>
<dbReference type="InterPro" id="IPR036366">
    <property type="entry name" value="PGBDSf"/>
</dbReference>
<dbReference type="RefSeq" id="WP_238317413.1">
    <property type="nucleotide sequence ID" value="NZ_BQKV01000066.1"/>
</dbReference>
<dbReference type="Gene3D" id="1.10.101.10">
    <property type="entry name" value="PGBD-like superfamily/PGBD"/>
    <property type="match status" value="5"/>
</dbReference>
<comment type="caution">
    <text evidence="2">The sequence shown here is derived from an EMBL/GenBank/DDBJ whole genome shotgun (WGS) entry which is preliminary data.</text>
</comment>
<evidence type="ECO:0000313" key="3">
    <source>
        <dbReference type="Proteomes" id="UP001055185"/>
    </source>
</evidence>
<evidence type="ECO:0000313" key="2">
    <source>
        <dbReference type="EMBL" id="GJN65163.1"/>
    </source>
</evidence>
<dbReference type="PANTHER" id="PTHR41533:SF1">
    <property type="entry name" value="L,D-TRANSPEPTIDASE YCBB-RELATED"/>
    <property type="match status" value="1"/>
</dbReference>
<dbReference type="InterPro" id="IPR002477">
    <property type="entry name" value="Peptidoglycan-bd-like"/>
</dbReference>
<feature type="domain" description="Peptidoglycan binding-like" evidence="1">
    <location>
        <begin position="609"/>
        <end position="669"/>
    </location>
</feature>
<gene>
    <name evidence="2" type="ORF">JCM17207_17880</name>
</gene>
<dbReference type="SUPFAM" id="SSF47090">
    <property type="entry name" value="PGBD-like"/>
    <property type="match status" value="6"/>
</dbReference>
<dbReference type="InterPro" id="IPR036365">
    <property type="entry name" value="PGBD-like_sf"/>
</dbReference>
<feature type="domain" description="Peptidoglycan binding-like" evidence="1">
    <location>
        <begin position="517"/>
        <end position="578"/>
    </location>
</feature>
<accession>A0AA37IZN8</accession>
<feature type="domain" description="Peptidoglycan binding-like" evidence="1">
    <location>
        <begin position="795"/>
        <end position="856"/>
    </location>
</feature>
<reference evidence="2" key="1">
    <citation type="journal article" date="2022" name="Int. J. Syst. Evol. Microbiol.">
        <title>Genome-based, phenotypic and chemotaxonomic classification of Faecalibacterium strains: proposal of three novel species Faecalibacterium duncaniae sp. nov., Faecalibacterium hattorii sp. nov. and Faecalibacterium gallinarum sp. nov. .</title>
        <authorList>
            <person name="Sakamoto M."/>
            <person name="Sakurai N."/>
            <person name="Tanno H."/>
            <person name="Iino T."/>
            <person name="Ohkuma M."/>
            <person name="Endo A."/>
        </authorList>
    </citation>
    <scope>NUCLEOTIDE SEQUENCE</scope>
    <source>
        <strain evidence="2">JCM 17207</strain>
    </source>
</reference>
<dbReference type="EMBL" id="BQKV01000066">
    <property type="protein sequence ID" value="GJN65163.1"/>
    <property type="molecule type" value="Genomic_DNA"/>
</dbReference>
<protein>
    <recommendedName>
        <fullName evidence="1">Peptidoglycan binding-like domain-containing protein</fullName>
    </recommendedName>
</protein>
<dbReference type="Pfam" id="PF01471">
    <property type="entry name" value="PG_binding_1"/>
    <property type="match status" value="5"/>
</dbReference>
<dbReference type="AlphaFoldDB" id="A0AA37IZN8"/>
<proteinExistence type="predicted"/>
<name>A0AA37IZN8_9FIRM</name>
<feature type="domain" description="Peptidoglycan binding-like" evidence="1">
    <location>
        <begin position="429"/>
        <end position="490"/>
    </location>
</feature>
<feature type="domain" description="Peptidoglycan binding-like" evidence="1">
    <location>
        <begin position="329"/>
        <end position="389"/>
    </location>
</feature>
<dbReference type="Proteomes" id="UP001055185">
    <property type="component" value="Unassembled WGS sequence"/>
</dbReference>
<keyword evidence="3" id="KW-1185">Reference proteome</keyword>
<sequence>MATGILRIQSFAARQSAPVSEVSVVVTGSNFNASRLTDEMGNTADLEIETPALEYSLDENNTTVLPYATCTLVATKPGYRTVTIEGVQIFPGQVTLAQLEMIPVVDGVSPAAAENVKIPIHSLFAGDGGSGIPPVDDCIDPAVLTSVVIPKTITVHLGKPAASAQNVTVSFQNYIANVASSEVYPTWPEQAIRANIHAQISLTLNRIYTEWYPSKGYNFDITNSTSYDQYYVHGRTVFDIMVRLTEDIFNTYVRKLGTVNPYFTSYCDGKQVTCSGMKQWGTVDRANAGLNALQILKYYYGNDIEIVRTSNIAAIPESYPGSPLRQGDSGPAVFTLQRQLNRIAKDYPSFGTLTVDGVFGPAMTETVKKFQKQFGLTADGVVGRSTWYKISYIYVSVKDLAELTSEGETSDGTLSDGTWGGTVLRVGSTGSAVEQVQFWLNTIAQYDSSIPSVAVDGVYGSGTRAAVLAFQRRYGLTADGVVGQLTWEAIYDEFRSIQSDNGTPNAYPGTPLRQGDRGQNVRLIQFWLKIARTVYSSLNDVSVDGIYGANTTAAVRRFQTFFGLTSDGVVGQNTWNKLYEVYNSIANDLLAPNLRPGEFPGTLRLGSTGRAVRELQFYLFIMSAYDSAVPSVNIDGIFGAQTEAAVKAYQRLAGLTVDGIVGRATWDSLYSRVSVLRQSGPVITVTRMDYPGTPLTVGTQSNAVLYYSLLLSRIAYYFESVESPGLTPIYTEAMADGTRNLQQLLDLPVTGVVDANTWAAAEALSLQLLTQAPNPDADADQGTNYPAYAVQTGSSGNNVRMIQAWLNQMAAASCGVPFVDENSVFGASEEAKIRSFQLDNSMQSTGTVDQPTWNALRYTAGMDDDTTKNNPCGC</sequence>